<proteinExistence type="predicted"/>
<dbReference type="RefSeq" id="WP_149546262.1">
    <property type="nucleotide sequence ID" value="NZ_VTPS01000025.1"/>
</dbReference>
<evidence type="ECO:0000259" key="1">
    <source>
        <dbReference type="Pfam" id="PF20229"/>
    </source>
</evidence>
<organism evidence="2 3">
    <name type="scientific">Calorimonas adulescens</name>
    <dbReference type="NCBI Taxonomy" id="2606906"/>
    <lineage>
        <taxon>Bacteria</taxon>
        <taxon>Bacillati</taxon>
        <taxon>Bacillota</taxon>
        <taxon>Clostridia</taxon>
        <taxon>Thermoanaerobacterales</taxon>
        <taxon>Thermoanaerobacteraceae</taxon>
        <taxon>Calorimonas</taxon>
    </lineage>
</organism>
<dbReference type="Pfam" id="PF20229">
    <property type="entry name" value="ChrB_N"/>
    <property type="match status" value="1"/>
</dbReference>
<dbReference type="EMBL" id="VTPS01000025">
    <property type="protein sequence ID" value="TZE80729.1"/>
    <property type="molecule type" value="Genomic_DNA"/>
</dbReference>
<feature type="domain" description="ChrB N-terminal" evidence="1">
    <location>
        <begin position="18"/>
        <end position="173"/>
    </location>
</feature>
<dbReference type="Proteomes" id="UP000322976">
    <property type="component" value="Unassembled WGS sequence"/>
</dbReference>
<accession>A0A5D8Q9E2</accession>
<name>A0A5D8Q9E2_9THEO</name>
<sequence length="229" mass="26521">MRWLLFIYKVPAEPSTARVNIWKKIKELGAVSLQQSVYILPDDQSVRPGLEALKKQIAGYAGDAKILTTDTLDVEQEKEIIESFIKGIEKEYDEIIEECGAFFREIEKETERDNLSYAEFEENEKRLSHLKEWYEGVKKRDYFGSDKGRKVDVLIKQCEEALYDFERSVISREESGGDGTYKMDRFTSGQAVDILNDVIEKIEKGKDMGFFVTTVKDGYRYIYLSIKEG</sequence>
<evidence type="ECO:0000313" key="2">
    <source>
        <dbReference type="EMBL" id="TZE80729.1"/>
    </source>
</evidence>
<gene>
    <name evidence="2" type="ORF">FWJ32_12295</name>
</gene>
<protein>
    <recommendedName>
        <fullName evidence="1">ChrB N-terminal domain-containing protein</fullName>
    </recommendedName>
</protein>
<evidence type="ECO:0000313" key="3">
    <source>
        <dbReference type="Proteomes" id="UP000322976"/>
    </source>
</evidence>
<reference evidence="2 3" key="1">
    <citation type="submission" date="2019-08" db="EMBL/GenBank/DDBJ databases">
        <title>Calorimonas adulescens gen. nov., sp. nov., an anaerobic thermophilic bacterium from Sakhalin hot spring.</title>
        <authorList>
            <person name="Khomyakova M.A."/>
            <person name="Merkel A.Y."/>
            <person name="Novikov A."/>
            <person name="Bonch-Osmolovskaya E.A."/>
            <person name="Slobodkin A.I."/>
        </authorList>
    </citation>
    <scope>NUCLEOTIDE SEQUENCE [LARGE SCALE GENOMIC DNA]</scope>
    <source>
        <strain evidence="2 3">A05MB</strain>
    </source>
</reference>
<comment type="caution">
    <text evidence="2">The sequence shown here is derived from an EMBL/GenBank/DDBJ whole genome shotgun (WGS) entry which is preliminary data.</text>
</comment>
<keyword evidence="3" id="KW-1185">Reference proteome</keyword>
<dbReference type="InterPro" id="IPR046858">
    <property type="entry name" value="ChrB_N"/>
</dbReference>
<dbReference type="AlphaFoldDB" id="A0A5D8Q9E2"/>